<evidence type="ECO:0000313" key="2">
    <source>
        <dbReference type="Proteomes" id="UP000827976"/>
    </source>
</evidence>
<reference evidence="2" key="1">
    <citation type="journal article" date="2022" name="Nat. Commun.">
        <title>Chromosome evolution and the genetic basis of agronomically important traits in greater yam.</title>
        <authorList>
            <person name="Bredeson J.V."/>
            <person name="Lyons J.B."/>
            <person name="Oniyinde I.O."/>
            <person name="Okereke N.R."/>
            <person name="Kolade O."/>
            <person name="Nnabue I."/>
            <person name="Nwadili C.O."/>
            <person name="Hribova E."/>
            <person name="Parker M."/>
            <person name="Nwogha J."/>
            <person name="Shu S."/>
            <person name="Carlson J."/>
            <person name="Kariba R."/>
            <person name="Muthemba S."/>
            <person name="Knop K."/>
            <person name="Barton G.J."/>
            <person name="Sherwood A.V."/>
            <person name="Lopez-Montes A."/>
            <person name="Asiedu R."/>
            <person name="Jamnadass R."/>
            <person name="Muchugi A."/>
            <person name="Goodstein D."/>
            <person name="Egesi C.N."/>
            <person name="Featherston J."/>
            <person name="Asfaw A."/>
            <person name="Simpson G.G."/>
            <person name="Dolezel J."/>
            <person name="Hendre P.S."/>
            <person name="Van Deynze A."/>
            <person name="Kumar P.L."/>
            <person name="Obidiegwu J.E."/>
            <person name="Bhattacharjee R."/>
            <person name="Rokhsar D.S."/>
        </authorList>
    </citation>
    <scope>NUCLEOTIDE SEQUENCE [LARGE SCALE GENOMIC DNA]</scope>
    <source>
        <strain evidence="2">cv. TDa95/00328</strain>
    </source>
</reference>
<dbReference type="EMBL" id="CM037015">
    <property type="protein sequence ID" value="KAH7681849.1"/>
    <property type="molecule type" value="Genomic_DNA"/>
</dbReference>
<dbReference type="Proteomes" id="UP000827976">
    <property type="component" value="Chromosome 5"/>
</dbReference>
<evidence type="ECO:0000313" key="1">
    <source>
        <dbReference type="EMBL" id="KAH7681849.1"/>
    </source>
</evidence>
<accession>A0ACB7W3B9</accession>
<protein>
    <submittedName>
        <fullName evidence="1">Arabinogalactan protein 16/20/22/41</fullName>
    </submittedName>
</protein>
<sequence>MSSMKINAPHALAKTTRMKLDGKAIDQGIAYGLLMAALVVTYLVH</sequence>
<comment type="caution">
    <text evidence="1">The sequence shown here is derived from an EMBL/GenBank/DDBJ whole genome shotgun (WGS) entry which is preliminary data.</text>
</comment>
<gene>
    <name evidence="1" type="ORF">IHE45_05G083700</name>
</gene>
<proteinExistence type="predicted"/>
<organism evidence="1 2">
    <name type="scientific">Dioscorea alata</name>
    <name type="common">Purple yam</name>
    <dbReference type="NCBI Taxonomy" id="55571"/>
    <lineage>
        <taxon>Eukaryota</taxon>
        <taxon>Viridiplantae</taxon>
        <taxon>Streptophyta</taxon>
        <taxon>Embryophyta</taxon>
        <taxon>Tracheophyta</taxon>
        <taxon>Spermatophyta</taxon>
        <taxon>Magnoliopsida</taxon>
        <taxon>Liliopsida</taxon>
        <taxon>Dioscoreales</taxon>
        <taxon>Dioscoreaceae</taxon>
        <taxon>Dioscorea</taxon>
    </lineage>
</organism>
<name>A0ACB7W3B9_DIOAL</name>
<keyword evidence="2" id="KW-1185">Reference proteome</keyword>